<gene>
    <name evidence="1" type="ORF">PGX00_03660</name>
</gene>
<sequence length="230" mass="24553">MTIKRLMQANESLQFECMGDFAFIAQATGDIRLRDGQGSYLLKQGAQIKSATLRGRLYVDNLGDTGVVEIITGNGEYIAPQLSQMEVVKQPPMEIQAGQSIDINVLPAIQIEAGQAIEVSALPELQIEAGQSIEVNALPAIQVEAGQSIEVSALPLANGFESTVGEMPHTIDESLTRTTLIIKAMTTNVSPVLVGAFELHGGEKLQLNTTAEITLTGDVGDQVSIIEVHL</sequence>
<dbReference type="EMBL" id="JAQLOI010000001">
    <property type="protein sequence ID" value="MDB1122839.1"/>
    <property type="molecule type" value="Genomic_DNA"/>
</dbReference>
<comment type="caution">
    <text evidence="1">The sequence shown here is derived from an EMBL/GenBank/DDBJ whole genome shotgun (WGS) entry which is preliminary data.</text>
</comment>
<dbReference type="Proteomes" id="UP001210678">
    <property type="component" value="Unassembled WGS sequence"/>
</dbReference>
<dbReference type="RefSeq" id="WP_272132985.1">
    <property type="nucleotide sequence ID" value="NZ_JAQLOI010000001.1"/>
</dbReference>
<evidence type="ECO:0000313" key="1">
    <source>
        <dbReference type="EMBL" id="MDB1122839.1"/>
    </source>
</evidence>
<name>A0ABT4YMR3_9VIBR</name>
<proteinExistence type="predicted"/>
<evidence type="ECO:0008006" key="3">
    <source>
        <dbReference type="Google" id="ProtNLM"/>
    </source>
</evidence>
<keyword evidence="2" id="KW-1185">Reference proteome</keyword>
<accession>A0ABT4YMR3</accession>
<reference evidence="1 2" key="1">
    <citation type="submission" date="2023-01" db="EMBL/GenBank/DDBJ databases">
        <title>Vibrio sp. KJ40-1 sp.nov, isolated from marine algae.</title>
        <authorList>
            <person name="Butt M."/>
            <person name="Kim J.M.J."/>
            <person name="Jeon C.O.C."/>
        </authorList>
    </citation>
    <scope>NUCLEOTIDE SEQUENCE [LARGE SCALE GENOMIC DNA]</scope>
    <source>
        <strain evidence="1 2">KJ40-1</strain>
    </source>
</reference>
<evidence type="ECO:0000313" key="2">
    <source>
        <dbReference type="Proteomes" id="UP001210678"/>
    </source>
</evidence>
<protein>
    <recommendedName>
        <fullName evidence="3">DUF5666 domain-containing protein</fullName>
    </recommendedName>
</protein>
<organism evidence="1 2">
    <name type="scientific">Vibrio algarum</name>
    <dbReference type="NCBI Taxonomy" id="3020714"/>
    <lineage>
        <taxon>Bacteria</taxon>
        <taxon>Pseudomonadati</taxon>
        <taxon>Pseudomonadota</taxon>
        <taxon>Gammaproteobacteria</taxon>
        <taxon>Vibrionales</taxon>
        <taxon>Vibrionaceae</taxon>
        <taxon>Vibrio</taxon>
    </lineage>
</organism>